<dbReference type="RefSeq" id="WP_010760198.1">
    <property type="nucleotide sequence ID" value="NZ_ASWD01000010.1"/>
</dbReference>
<dbReference type="Pfam" id="PF18885">
    <property type="entry name" value="DUF5648"/>
    <property type="match status" value="1"/>
</dbReference>
<gene>
    <name evidence="4" type="ORF">UAU_05279</name>
</gene>
<dbReference type="AlphaFoldDB" id="R2PSG4"/>
<keyword evidence="2" id="KW-0732">Signal</keyword>
<organism evidence="4 5">
    <name type="scientific">Enterococcus pallens ATCC BAA-351</name>
    <dbReference type="NCBI Taxonomy" id="1158607"/>
    <lineage>
        <taxon>Bacteria</taxon>
        <taxon>Bacillati</taxon>
        <taxon>Bacillota</taxon>
        <taxon>Bacilli</taxon>
        <taxon>Lactobacillales</taxon>
        <taxon>Enterococcaceae</taxon>
        <taxon>Enterococcus</taxon>
    </lineage>
</organism>
<sequence>MKKLRLGKIIFGLAATAVVSGAALVSAEGADAATLYRAYNPNTGEHLYTANGNEIPFVVSAGWKNEGTAWEVPSKGTPVYRVFNPNNGGDHHYTLNYNEVTNLQNAGWKYEGIAWQSGGSTPVHRLYNPNEKTGTHHFTMDANEKDALVKAGWKYEGVAMFSGSDQPTTSTTPTEPSKPKDPTIVSGWVGNTGKVFQTYSEANQYGRAECLKEGSQYSRWVNITIVYSDGSEKYSVSLYEE</sequence>
<accession>R2PSG4</accession>
<dbReference type="HOGENOM" id="CLU_100532_0_0_9"/>
<dbReference type="STRING" id="160454.RV10_GL003749"/>
<feature type="signal peptide" evidence="2">
    <location>
        <begin position="1"/>
        <end position="22"/>
    </location>
</feature>
<protein>
    <recommendedName>
        <fullName evidence="3">DUF5648 domain-containing protein</fullName>
    </recommendedName>
</protein>
<name>R2PSG4_9ENTE</name>
<evidence type="ECO:0000256" key="2">
    <source>
        <dbReference type="SAM" id="SignalP"/>
    </source>
</evidence>
<feature type="chain" id="PRO_5039636717" description="DUF5648 domain-containing protein" evidence="2">
    <location>
        <begin position="23"/>
        <end position="241"/>
    </location>
</feature>
<comment type="caution">
    <text evidence="4">The sequence shown here is derived from an EMBL/GenBank/DDBJ whole genome shotgun (WGS) entry which is preliminary data.</text>
</comment>
<reference evidence="4 5" key="1">
    <citation type="submission" date="2013-02" db="EMBL/GenBank/DDBJ databases">
        <title>The Genome Sequence of Enterococcus pallens BAA-351.</title>
        <authorList>
            <consortium name="The Broad Institute Genome Sequencing Platform"/>
            <consortium name="The Broad Institute Genome Sequencing Center for Infectious Disease"/>
            <person name="Earl A.M."/>
            <person name="Gilmore M.S."/>
            <person name="Lebreton F."/>
            <person name="Walker B."/>
            <person name="Young S.K."/>
            <person name="Zeng Q."/>
            <person name="Gargeya S."/>
            <person name="Fitzgerald M."/>
            <person name="Haas B."/>
            <person name="Abouelleil A."/>
            <person name="Alvarado L."/>
            <person name="Arachchi H.M."/>
            <person name="Berlin A.M."/>
            <person name="Chapman S.B."/>
            <person name="Dewar J."/>
            <person name="Goldberg J."/>
            <person name="Griggs A."/>
            <person name="Gujja S."/>
            <person name="Hansen M."/>
            <person name="Howarth C."/>
            <person name="Imamovic A."/>
            <person name="Larimer J."/>
            <person name="McCowan C."/>
            <person name="Murphy C."/>
            <person name="Neiman D."/>
            <person name="Pearson M."/>
            <person name="Priest M."/>
            <person name="Roberts A."/>
            <person name="Saif S."/>
            <person name="Shea T."/>
            <person name="Sisk P."/>
            <person name="Sykes S."/>
            <person name="Wortman J."/>
            <person name="Nusbaum C."/>
            <person name="Birren B."/>
        </authorList>
    </citation>
    <scope>NUCLEOTIDE SEQUENCE [LARGE SCALE GENOMIC DNA]</scope>
    <source>
        <strain evidence="4 5">ATCC BAA-351</strain>
    </source>
</reference>
<keyword evidence="5" id="KW-1185">Reference proteome</keyword>
<dbReference type="OrthoDB" id="4376109at2"/>
<dbReference type="PATRIC" id="fig|1158607.3.peg.5247"/>
<dbReference type="InterPro" id="IPR043708">
    <property type="entry name" value="DUF5648"/>
</dbReference>
<dbReference type="EMBL" id="AJAQ01000055">
    <property type="protein sequence ID" value="EOH86258.1"/>
    <property type="molecule type" value="Genomic_DNA"/>
</dbReference>
<feature type="region of interest" description="Disordered" evidence="1">
    <location>
        <begin position="162"/>
        <end position="185"/>
    </location>
</feature>
<evidence type="ECO:0000259" key="3">
    <source>
        <dbReference type="Pfam" id="PF18885"/>
    </source>
</evidence>
<evidence type="ECO:0000313" key="5">
    <source>
        <dbReference type="Proteomes" id="UP000013782"/>
    </source>
</evidence>
<evidence type="ECO:0000256" key="1">
    <source>
        <dbReference type="SAM" id="MobiDB-lite"/>
    </source>
</evidence>
<evidence type="ECO:0000313" key="4">
    <source>
        <dbReference type="EMBL" id="EOH86258.1"/>
    </source>
</evidence>
<proteinExistence type="predicted"/>
<dbReference type="eggNOG" id="COG3757">
    <property type="taxonomic scope" value="Bacteria"/>
</dbReference>
<dbReference type="Proteomes" id="UP000013782">
    <property type="component" value="Unassembled WGS sequence"/>
</dbReference>
<feature type="domain" description="DUF5648" evidence="3">
    <location>
        <begin position="35"/>
        <end position="161"/>
    </location>
</feature>